<dbReference type="Proteomes" id="UP000037931">
    <property type="component" value="Unassembled WGS sequence"/>
</dbReference>
<dbReference type="AlphaFoldDB" id="A0A0M9GC73"/>
<evidence type="ECO:0000256" key="1">
    <source>
        <dbReference type="ARBA" id="ARBA00022737"/>
    </source>
</evidence>
<keyword evidence="1" id="KW-0677">Repeat</keyword>
<dbReference type="InterPro" id="IPR022385">
    <property type="entry name" value="Rhs_assc_core"/>
</dbReference>
<dbReference type="Pfam" id="PF25023">
    <property type="entry name" value="TEN_YD-shell"/>
    <property type="match status" value="1"/>
</dbReference>
<dbReference type="EMBL" id="JSYZ01000030">
    <property type="protein sequence ID" value="KPA87406.1"/>
    <property type="molecule type" value="Genomic_DNA"/>
</dbReference>
<dbReference type="InterPro" id="IPR056823">
    <property type="entry name" value="TEN-like_YD-shell"/>
</dbReference>
<dbReference type="NCBIfam" id="TIGR03696">
    <property type="entry name" value="Rhs_assc_core"/>
    <property type="match status" value="1"/>
</dbReference>
<accession>A0A0M9GC73</accession>
<dbReference type="RefSeq" id="WP_081009939.1">
    <property type="nucleotide sequence ID" value="NZ_JSYZ01000030.1"/>
</dbReference>
<dbReference type="SUPFAM" id="SSF56399">
    <property type="entry name" value="ADP-ribosylation"/>
    <property type="match status" value="1"/>
</dbReference>
<feature type="region of interest" description="Disordered" evidence="2">
    <location>
        <begin position="193"/>
        <end position="236"/>
    </location>
</feature>
<feature type="region of interest" description="Disordered" evidence="2">
    <location>
        <begin position="256"/>
        <end position="320"/>
    </location>
</feature>
<feature type="domain" description="Teneurin-like YD-shell" evidence="3">
    <location>
        <begin position="9"/>
        <end position="148"/>
    </location>
</feature>
<evidence type="ECO:0000259" key="3">
    <source>
        <dbReference type="Pfam" id="PF25023"/>
    </source>
</evidence>
<dbReference type="STRING" id="50340.PF66_06036"/>
<gene>
    <name evidence="4" type="ORF">PF66_06036</name>
</gene>
<feature type="compositionally biased region" description="Polar residues" evidence="2">
    <location>
        <begin position="268"/>
        <end position="299"/>
    </location>
</feature>
<feature type="compositionally biased region" description="Polar residues" evidence="2">
    <location>
        <begin position="199"/>
        <end position="208"/>
    </location>
</feature>
<proteinExistence type="predicted"/>
<evidence type="ECO:0000313" key="4">
    <source>
        <dbReference type="EMBL" id="KPA87406.1"/>
    </source>
</evidence>
<evidence type="ECO:0000313" key="5">
    <source>
        <dbReference type="Proteomes" id="UP000037931"/>
    </source>
</evidence>
<dbReference type="OrthoDB" id="5905222at2"/>
<dbReference type="Gene3D" id="2.180.10.10">
    <property type="entry name" value="RHS repeat-associated core"/>
    <property type="match status" value="1"/>
</dbReference>
<organism evidence="4 5">
    <name type="scientific">Pseudomonas asplenii</name>
    <dbReference type="NCBI Taxonomy" id="53407"/>
    <lineage>
        <taxon>Bacteria</taxon>
        <taxon>Pseudomonadati</taxon>
        <taxon>Pseudomonadota</taxon>
        <taxon>Gammaproteobacteria</taxon>
        <taxon>Pseudomonadales</taxon>
        <taxon>Pseudomonadaceae</taxon>
        <taxon>Pseudomonas</taxon>
    </lineage>
</organism>
<evidence type="ECO:0000256" key="2">
    <source>
        <dbReference type="SAM" id="MobiDB-lite"/>
    </source>
</evidence>
<reference evidence="4 5" key="1">
    <citation type="journal article" date="2015" name="PLoS ONE">
        <title>Rice-Infecting Pseudomonas Genomes Are Highly Accessorized and Harbor Multiple Putative Virulence Mechanisms to Cause Sheath Brown Rot.</title>
        <authorList>
            <person name="Quibod I.L."/>
            <person name="Grande G."/>
            <person name="Oreiro E.G."/>
            <person name="Borja F.N."/>
            <person name="Dossa G.S."/>
            <person name="Mauleon R."/>
            <person name="Cruz C.V."/>
            <person name="Oliva R."/>
        </authorList>
    </citation>
    <scope>NUCLEOTIDE SEQUENCE [LARGE SCALE GENOMIC DNA]</scope>
    <source>
        <strain evidence="4 5">IRRI 6609</strain>
    </source>
</reference>
<comment type="caution">
    <text evidence="4">The sequence shown here is derived from an EMBL/GenBank/DDBJ whole genome shotgun (WGS) entry which is preliminary data.</text>
</comment>
<sequence>MSTIPRNTLLCRYHYDPLDRLADCSPVDQASVQRFYCKSRLASEIQGTVRTSVFQYDDHLLAQHRQDANASESHLLATDTQGSVLHCLSPQQRQPSAYSAYGQRTPQNGLLSLLGFNGERPDPLTGHYLLGNGYRAFNPVLMRFNSPDNLSPFGEGGLNAYAYCLGDPVNRLDPTGHAPGFVEFLSRLRRSRSHLTTRPGTAQVSQPVGTAEPSTPVPVNLDRPPGAPQTGLDTLNIPIDSERVAIYSISAEQWRTPPSAQPAPMRHSQPSQRTQASSSTRPNQSHSNYDYGRTRSNPQIAPPTYREATDTTPLRPTDPDYDQELFLRVSSKLENIRHGRMHRRKYVVLAYL</sequence>
<dbReference type="PATRIC" id="fig|50340.43.peg.4272"/>
<keyword evidence="5" id="KW-1185">Reference proteome</keyword>
<name>A0A0M9GC73_9PSED</name>
<protein>
    <submittedName>
        <fullName evidence="4">RHS repeat-associated core domain</fullName>
    </submittedName>
</protein>